<keyword evidence="1" id="KW-1133">Transmembrane helix</keyword>
<dbReference type="RefSeq" id="WP_190581121.1">
    <property type="nucleotide sequence ID" value="NZ_CAWPQU010000042.1"/>
</dbReference>
<comment type="caution">
    <text evidence="2">The sequence shown here is derived from an EMBL/GenBank/DDBJ whole genome shotgun (WGS) entry which is preliminary data.</text>
</comment>
<dbReference type="Proteomes" id="UP000618445">
    <property type="component" value="Unassembled WGS sequence"/>
</dbReference>
<feature type="transmembrane region" description="Helical" evidence="1">
    <location>
        <begin position="62"/>
        <end position="84"/>
    </location>
</feature>
<protein>
    <submittedName>
        <fullName evidence="2">DUF4079 domain-containing protein</fullName>
    </submittedName>
</protein>
<dbReference type="Pfam" id="PF13301">
    <property type="entry name" value="DUF4079"/>
    <property type="match status" value="1"/>
</dbReference>
<proteinExistence type="predicted"/>
<keyword evidence="1" id="KW-0812">Transmembrane</keyword>
<accession>A0ABR8CFZ2</accession>
<dbReference type="EMBL" id="JACJQY010000047">
    <property type="protein sequence ID" value="MBD2319300.1"/>
    <property type="molecule type" value="Genomic_DNA"/>
</dbReference>
<keyword evidence="1" id="KW-0472">Membrane</keyword>
<evidence type="ECO:0000313" key="3">
    <source>
        <dbReference type="Proteomes" id="UP000618445"/>
    </source>
</evidence>
<dbReference type="InterPro" id="IPR025067">
    <property type="entry name" value="DUF4079"/>
</dbReference>
<evidence type="ECO:0000256" key="1">
    <source>
        <dbReference type="SAM" id="Phobius"/>
    </source>
</evidence>
<evidence type="ECO:0000313" key="2">
    <source>
        <dbReference type="EMBL" id="MBD2319300.1"/>
    </source>
</evidence>
<feature type="transmembrane region" description="Helical" evidence="1">
    <location>
        <begin position="6"/>
        <end position="27"/>
    </location>
</feature>
<feature type="transmembrane region" description="Helical" evidence="1">
    <location>
        <begin position="154"/>
        <end position="175"/>
    </location>
</feature>
<keyword evidence="3" id="KW-1185">Reference proteome</keyword>
<feature type="transmembrane region" description="Helical" evidence="1">
    <location>
        <begin position="187"/>
        <end position="205"/>
    </location>
</feature>
<organism evidence="2 3">
    <name type="scientific">Phormidium tenue FACHB-1050</name>
    <dbReference type="NCBI Taxonomy" id="2692857"/>
    <lineage>
        <taxon>Bacteria</taxon>
        <taxon>Bacillati</taxon>
        <taxon>Cyanobacteriota</taxon>
        <taxon>Cyanophyceae</taxon>
        <taxon>Oscillatoriophycideae</taxon>
        <taxon>Oscillatoriales</taxon>
        <taxon>Oscillatoriaceae</taxon>
        <taxon>Phormidium</taxon>
    </lineage>
</organism>
<name>A0ABR8CFZ2_9CYAN</name>
<feature type="transmembrane region" description="Helical" evidence="1">
    <location>
        <begin position="96"/>
        <end position="116"/>
    </location>
</feature>
<feature type="transmembrane region" description="Helical" evidence="1">
    <location>
        <begin position="123"/>
        <end position="142"/>
    </location>
</feature>
<sequence length="249" mass="28115">MELEDFFALVHPAIAVIVVFPLIGIVTNRAWLVRQRRLQVIDGEKSKIPPVVGSEHVAIGNWLSISVVGVTLLGMAYPIFSRFLKNNVFSKDSLRASFVVAIFIATIASFTFLFKAKVKIGRNIFAALTSIGLIVLGAQPEVFRRDNEWFFSHYYYGIAAAILMIISVAITQDIYKDKQNRWRNIHIILNCFALLLFVGQGMTGARDLLSIPYSWQKEYLRPCDSKTRTCPKSTAFYTPTNVEPIYSNL</sequence>
<reference evidence="2 3" key="1">
    <citation type="journal article" date="2020" name="ISME J.">
        <title>Comparative genomics reveals insights into cyanobacterial evolution and habitat adaptation.</title>
        <authorList>
            <person name="Chen M.Y."/>
            <person name="Teng W.K."/>
            <person name="Zhao L."/>
            <person name="Hu C.X."/>
            <person name="Zhou Y.K."/>
            <person name="Han B.P."/>
            <person name="Song L.R."/>
            <person name="Shu W.S."/>
        </authorList>
    </citation>
    <scope>NUCLEOTIDE SEQUENCE [LARGE SCALE GENOMIC DNA]</scope>
    <source>
        <strain evidence="2 3">FACHB-1050</strain>
    </source>
</reference>
<gene>
    <name evidence="2" type="ORF">H6G05_20945</name>
</gene>